<dbReference type="GO" id="GO:0046872">
    <property type="term" value="F:metal ion binding"/>
    <property type="evidence" value="ECO:0007669"/>
    <property type="project" value="UniProtKB-KW"/>
</dbReference>
<dbReference type="PANTHER" id="PTHR23264">
    <property type="entry name" value="NUCLEOTIDE-BINDING PROTEIN NBP35 YEAST -RELATED"/>
    <property type="match status" value="1"/>
</dbReference>
<dbReference type="HAMAP" id="MF_02040">
    <property type="entry name" value="Mrp_NBP35"/>
    <property type="match status" value="1"/>
</dbReference>
<dbReference type="InterPro" id="IPR027417">
    <property type="entry name" value="P-loop_NTPase"/>
</dbReference>
<dbReference type="InterPro" id="IPR033756">
    <property type="entry name" value="YlxH/NBP35"/>
</dbReference>
<evidence type="ECO:0000256" key="1">
    <source>
        <dbReference type="ARBA" id="ARBA00022723"/>
    </source>
</evidence>
<evidence type="ECO:0000256" key="3">
    <source>
        <dbReference type="ARBA" id="ARBA00022840"/>
    </source>
</evidence>
<dbReference type="GO" id="GO:0005524">
    <property type="term" value="F:ATP binding"/>
    <property type="evidence" value="ECO:0007669"/>
    <property type="project" value="UniProtKB-UniRule"/>
</dbReference>
<dbReference type="InterPro" id="IPR019591">
    <property type="entry name" value="Mrp/NBP35_ATP-bd"/>
</dbReference>
<dbReference type="GO" id="GO:0016226">
    <property type="term" value="P:iron-sulfur cluster assembly"/>
    <property type="evidence" value="ECO:0007669"/>
    <property type="project" value="InterPro"/>
</dbReference>
<dbReference type="Gene3D" id="3.40.50.300">
    <property type="entry name" value="P-loop containing nucleotide triphosphate hydrolases"/>
    <property type="match status" value="1"/>
</dbReference>
<dbReference type="CDD" id="cd02037">
    <property type="entry name" value="Mrp_NBP35"/>
    <property type="match status" value="1"/>
</dbReference>
<keyword evidence="6" id="KW-0378">Hydrolase</keyword>
<feature type="binding site" evidence="6">
    <location>
        <begin position="69"/>
        <end position="76"/>
    </location>
    <ligand>
        <name>ATP</name>
        <dbReference type="ChEBI" id="CHEBI:30616"/>
    </ligand>
</feature>
<feature type="region of interest" description="Disordered" evidence="7">
    <location>
        <begin position="1"/>
        <end position="41"/>
    </location>
</feature>
<evidence type="ECO:0000256" key="7">
    <source>
        <dbReference type="SAM" id="MobiDB-lite"/>
    </source>
</evidence>
<comment type="subunit">
    <text evidence="6">Homodimer.</text>
</comment>
<keyword evidence="5 6" id="KW-0411">Iron-sulfur</keyword>
<accession>A0A075G6X3</accession>
<dbReference type="Pfam" id="PF10609">
    <property type="entry name" value="ParA"/>
    <property type="match status" value="2"/>
</dbReference>
<dbReference type="PANTHER" id="PTHR23264:SF19">
    <property type="entry name" value="CYTOSOLIC FE-S CLUSTER ASSEMBLY FACTOR NUBP2"/>
    <property type="match status" value="1"/>
</dbReference>
<sequence>MADSPITQHDPGAPKPPKDGGAGTGSTGPEDATAEQKAQMEQAYAQMRRKLRITQLGEDIKHKVMVLSGKGGVGKSTVATGLALSLANQGKKVGLMDIDITGPNVPKMLGLEGAELHVEEGEIHPAVGPSGVKVISMAFLIENPDSPIIWRGPIKLGAIQQFIGDVAWGELDMMIIDFPPGTSDEPLTVAQTLPNIDGLVIVTTPQDVALLDSRKAIGFAEQLKLPVLGVVENMSGYTIEGTAPAETELTVKGPRGEQLETTADADGDWSVSLDIFKKGGGEATAKELGVPFLGALPFDPGIVRGGDDGVHRIVSDPQGTSAQAFAVVVDRMLEEIQLAKGEAGGGLEII</sequence>
<dbReference type="GO" id="GO:0005829">
    <property type="term" value="C:cytosol"/>
    <property type="evidence" value="ECO:0007669"/>
    <property type="project" value="TreeGrafter"/>
</dbReference>
<evidence type="ECO:0000313" key="8">
    <source>
        <dbReference type="EMBL" id="AIE99353.1"/>
    </source>
</evidence>
<comment type="function">
    <text evidence="6">Binds and transfers iron-sulfur (Fe-S) clusters to target apoproteins. Can hydrolyze ATP.</text>
</comment>
<evidence type="ECO:0000256" key="6">
    <source>
        <dbReference type="HAMAP-Rule" id="MF_02040"/>
    </source>
</evidence>
<evidence type="ECO:0000256" key="4">
    <source>
        <dbReference type="ARBA" id="ARBA00023004"/>
    </source>
</evidence>
<name>A0A075G6X3_9EURY</name>
<dbReference type="GO" id="GO:0016887">
    <property type="term" value="F:ATP hydrolysis activity"/>
    <property type="evidence" value="ECO:0007669"/>
    <property type="project" value="UniProtKB-UniRule"/>
</dbReference>
<protein>
    <recommendedName>
        <fullName evidence="6">Iron-sulfur cluster carrier protein</fullName>
    </recommendedName>
</protein>
<dbReference type="SUPFAM" id="SSF52540">
    <property type="entry name" value="P-loop containing nucleoside triphosphate hydrolases"/>
    <property type="match status" value="1"/>
</dbReference>
<proteinExistence type="inferred from homology"/>
<keyword evidence="2 6" id="KW-0547">Nucleotide-binding</keyword>
<dbReference type="AlphaFoldDB" id="A0A075G6X3"/>
<evidence type="ECO:0000256" key="5">
    <source>
        <dbReference type="ARBA" id="ARBA00023014"/>
    </source>
</evidence>
<keyword evidence="4 6" id="KW-0408">Iron</keyword>
<keyword evidence="1 6" id="KW-0479">Metal-binding</keyword>
<reference evidence="8" key="1">
    <citation type="journal article" date="2014" name="Genome Biol. Evol.">
        <title>Pangenome evidence for extensive interdomain horizontal transfer affecting lineage core and shell genes in uncultured planktonic thaumarchaeota and euryarchaeota.</title>
        <authorList>
            <person name="Deschamps P."/>
            <person name="Zivanovic Y."/>
            <person name="Moreira D."/>
            <person name="Rodriguez-Valera F."/>
            <person name="Lopez-Garcia P."/>
        </authorList>
    </citation>
    <scope>NUCLEOTIDE SEQUENCE</scope>
</reference>
<organism evidence="8">
    <name type="scientific">uncultured marine group II/III euryarchaeote KM3_109_G01</name>
    <dbReference type="NCBI Taxonomy" id="1457850"/>
    <lineage>
        <taxon>Archaea</taxon>
        <taxon>Methanobacteriati</taxon>
        <taxon>Methanobacteriota</taxon>
        <taxon>environmental samples</taxon>
    </lineage>
</organism>
<evidence type="ECO:0000256" key="2">
    <source>
        <dbReference type="ARBA" id="ARBA00022741"/>
    </source>
</evidence>
<dbReference type="GO" id="GO:0140663">
    <property type="term" value="F:ATP-dependent FeS chaperone activity"/>
    <property type="evidence" value="ECO:0007669"/>
    <property type="project" value="InterPro"/>
</dbReference>
<comment type="similarity">
    <text evidence="6">Belongs to the Mrp/NBP35 ATP-binding proteins family.</text>
</comment>
<dbReference type="EMBL" id="KF900561">
    <property type="protein sequence ID" value="AIE99353.1"/>
    <property type="molecule type" value="Genomic_DNA"/>
</dbReference>
<keyword evidence="3 6" id="KW-0067">ATP-binding</keyword>
<dbReference type="GO" id="GO:0051536">
    <property type="term" value="F:iron-sulfur cluster binding"/>
    <property type="evidence" value="ECO:0007669"/>
    <property type="project" value="UniProtKB-UniRule"/>
</dbReference>